<feature type="domain" description="Thioredoxin" evidence="1">
    <location>
        <begin position="4"/>
        <end position="87"/>
    </location>
</feature>
<evidence type="ECO:0000313" key="2">
    <source>
        <dbReference type="EMBL" id="MFD1608564.1"/>
    </source>
</evidence>
<dbReference type="EMBL" id="JBHUDE010000114">
    <property type="protein sequence ID" value="MFD1608564.1"/>
    <property type="molecule type" value="Genomic_DNA"/>
</dbReference>
<keyword evidence="3" id="KW-1185">Reference proteome</keyword>
<reference evidence="3" key="1">
    <citation type="journal article" date="2019" name="Int. J. Syst. Evol. Microbiol.">
        <title>The Global Catalogue of Microorganisms (GCM) 10K type strain sequencing project: providing services to taxonomists for standard genome sequencing and annotation.</title>
        <authorList>
            <consortium name="The Broad Institute Genomics Platform"/>
            <consortium name="The Broad Institute Genome Sequencing Center for Infectious Disease"/>
            <person name="Wu L."/>
            <person name="Ma J."/>
        </authorList>
    </citation>
    <scope>NUCLEOTIDE SEQUENCE [LARGE SCALE GENOMIC DNA]</scope>
    <source>
        <strain evidence="3">CGMCC 1.12376</strain>
    </source>
</reference>
<dbReference type="CDD" id="cd02947">
    <property type="entry name" value="TRX_family"/>
    <property type="match status" value="1"/>
</dbReference>
<dbReference type="Pfam" id="PF00085">
    <property type="entry name" value="Thioredoxin"/>
    <property type="match status" value="1"/>
</dbReference>
<dbReference type="InterPro" id="IPR036249">
    <property type="entry name" value="Thioredoxin-like_sf"/>
</dbReference>
<proteinExistence type="predicted"/>
<dbReference type="InterPro" id="IPR013766">
    <property type="entry name" value="Thioredoxin_domain"/>
</dbReference>
<organism evidence="2 3">
    <name type="scientific">Oceanobacillus luteolus</name>
    <dbReference type="NCBI Taxonomy" id="1274358"/>
    <lineage>
        <taxon>Bacteria</taxon>
        <taxon>Bacillati</taxon>
        <taxon>Bacillota</taxon>
        <taxon>Bacilli</taxon>
        <taxon>Bacillales</taxon>
        <taxon>Bacillaceae</taxon>
        <taxon>Oceanobacillus</taxon>
    </lineage>
</organism>
<accession>A0ABW4HSF8</accession>
<evidence type="ECO:0000313" key="3">
    <source>
        <dbReference type="Proteomes" id="UP001597221"/>
    </source>
</evidence>
<dbReference type="Gene3D" id="3.40.30.10">
    <property type="entry name" value="Glutaredoxin"/>
    <property type="match status" value="1"/>
</dbReference>
<name>A0ABW4HSF8_9BACI</name>
<comment type="caution">
    <text evidence="2">The sequence shown here is derived from an EMBL/GenBank/DDBJ whole genome shotgun (WGS) entry which is preliminary data.</text>
</comment>
<dbReference type="Proteomes" id="UP001597221">
    <property type="component" value="Unassembled WGS sequence"/>
</dbReference>
<gene>
    <name evidence="2" type="ORF">ACFSBH_13090</name>
</gene>
<evidence type="ECO:0000259" key="1">
    <source>
        <dbReference type="Pfam" id="PF00085"/>
    </source>
</evidence>
<protein>
    <submittedName>
        <fullName evidence="2">Thioredoxin family protein</fullName>
    </submittedName>
</protein>
<sequence length="109" mass="13069">MFILTGENMQKITSKQLNDSYILFIYSTFCGTCTVARAMLEKIEEIHNQTIFLEMNANFEEPFLHEYKIESVPCLLIVENNEVKEKIYTFYSTGNIYRYLYEYRPEMFK</sequence>
<dbReference type="SUPFAM" id="SSF52833">
    <property type="entry name" value="Thioredoxin-like"/>
    <property type="match status" value="1"/>
</dbReference>
<dbReference type="RefSeq" id="WP_379597921.1">
    <property type="nucleotide sequence ID" value="NZ_JBHUDE010000114.1"/>
</dbReference>